<keyword evidence="3" id="KW-1185">Reference proteome</keyword>
<protein>
    <recommendedName>
        <fullName evidence="4">DUF2116 family Zn-ribbon domain-containing protein</fullName>
    </recommendedName>
</protein>
<reference evidence="2 3" key="1">
    <citation type="journal article" date="2018" name="Arch. Microbiol.">
        <title>Hymenobacter segetis sp. nov., isolated from soil.</title>
        <authorList>
            <person name="Ten L.N."/>
            <person name="Lim S.J."/>
            <person name="Kim B.O."/>
            <person name="Kang I.K."/>
            <person name="Jung H.Y."/>
        </authorList>
    </citation>
    <scope>NUCLEOTIDE SEQUENCE [LARGE SCALE GENOMIC DNA]</scope>
    <source>
        <strain evidence="2 3">S7-3-11</strain>
    </source>
</reference>
<dbReference type="Proteomes" id="UP001479606">
    <property type="component" value="Unassembled WGS sequence"/>
</dbReference>
<evidence type="ECO:0000313" key="3">
    <source>
        <dbReference type="Proteomes" id="UP001479606"/>
    </source>
</evidence>
<sequence length="203" mass="23732">MKTPAKTCVICDSPLYGRADKTTCSDACRVRLHRQRQNEDIQEPNEEGNGLSTGHDAPLDLPWLRKQPITSTERDYLNRRDEPEDYEDAAEQKRSNEAALAKQLQGYYVKVVESFLQKEQQRLQSRQLRQMLRTSMDAYESYKLHPQLTQAGSIAQKCQKDLREIIIIIQETHQDAQDGWLSHTSQYELTKKWRRQLQERLLG</sequence>
<comment type="caution">
    <text evidence="2">The sequence shown here is derived from an EMBL/GenBank/DDBJ whole genome shotgun (WGS) entry which is preliminary data.</text>
</comment>
<dbReference type="RefSeq" id="WP_342295450.1">
    <property type="nucleotide sequence ID" value="NZ_JBCEVZ010000002.1"/>
</dbReference>
<proteinExistence type="predicted"/>
<evidence type="ECO:0000256" key="1">
    <source>
        <dbReference type="SAM" id="MobiDB-lite"/>
    </source>
</evidence>
<feature type="region of interest" description="Disordered" evidence="1">
    <location>
        <begin position="38"/>
        <end position="94"/>
    </location>
</feature>
<feature type="compositionally biased region" description="Basic and acidic residues" evidence="1">
    <location>
        <begin position="72"/>
        <end position="82"/>
    </location>
</feature>
<organism evidence="2 3">
    <name type="scientific">Hymenobacter segetis</name>
    <dbReference type="NCBI Taxonomy" id="2025509"/>
    <lineage>
        <taxon>Bacteria</taxon>
        <taxon>Pseudomonadati</taxon>
        <taxon>Bacteroidota</taxon>
        <taxon>Cytophagia</taxon>
        <taxon>Cytophagales</taxon>
        <taxon>Hymenobacteraceae</taxon>
        <taxon>Hymenobacter</taxon>
    </lineage>
</organism>
<evidence type="ECO:0008006" key="4">
    <source>
        <dbReference type="Google" id="ProtNLM"/>
    </source>
</evidence>
<evidence type="ECO:0000313" key="2">
    <source>
        <dbReference type="EMBL" id="MEL5992862.1"/>
    </source>
</evidence>
<dbReference type="EMBL" id="JBCEVZ010000002">
    <property type="protein sequence ID" value="MEL5992862.1"/>
    <property type="molecule type" value="Genomic_DNA"/>
</dbReference>
<gene>
    <name evidence="2" type="ORF">AAFH49_01490</name>
</gene>
<accession>A0ABU9LQ03</accession>
<name>A0ABU9LQ03_9BACT</name>